<dbReference type="Gene3D" id="3.30.565.10">
    <property type="entry name" value="Histidine kinase-like ATPase, C-terminal domain"/>
    <property type="match status" value="1"/>
</dbReference>
<organism evidence="6 7">
    <name type="scientific">Reticulibacter mediterranei</name>
    <dbReference type="NCBI Taxonomy" id="2778369"/>
    <lineage>
        <taxon>Bacteria</taxon>
        <taxon>Bacillati</taxon>
        <taxon>Chloroflexota</taxon>
        <taxon>Ktedonobacteria</taxon>
        <taxon>Ktedonobacterales</taxon>
        <taxon>Reticulibacteraceae</taxon>
        <taxon>Reticulibacter</taxon>
    </lineage>
</organism>
<dbReference type="SMART" id="SM00387">
    <property type="entry name" value="HATPase_c"/>
    <property type="match status" value="1"/>
</dbReference>
<dbReference type="Proteomes" id="UP000597444">
    <property type="component" value="Unassembled WGS sequence"/>
</dbReference>
<dbReference type="InterPro" id="IPR029016">
    <property type="entry name" value="GAF-like_dom_sf"/>
</dbReference>
<feature type="coiled-coil region" evidence="4">
    <location>
        <begin position="6"/>
        <end position="37"/>
    </location>
</feature>
<dbReference type="GO" id="GO:0046983">
    <property type="term" value="F:protein dimerization activity"/>
    <property type="evidence" value="ECO:0007669"/>
    <property type="project" value="InterPro"/>
</dbReference>
<keyword evidence="7" id="KW-1185">Reference proteome</keyword>
<accession>A0A8J3N4N5</accession>
<dbReference type="EMBL" id="BNJK01000002">
    <property type="protein sequence ID" value="GHO98229.1"/>
    <property type="molecule type" value="Genomic_DNA"/>
</dbReference>
<evidence type="ECO:0000259" key="5">
    <source>
        <dbReference type="PROSITE" id="PS50109"/>
    </source>
</evidence>
<dbReference type="InterPro" id="IPR003018">
    <property type="entry name" value="GAF"/>
</dbReference>
<evidence type="ECO:0000256" key="4">
    <source>
        <dbReference type="SAM" id="Coils"/>
    </source>
</evidence>
<dbReference type="InterPro" id="IPR005467">
    <property type="entry name" value="His_kinase_dom"/>
</dbReference>
<keyword evidence="1" id="KW-0808">Transferase</keyword>
<dbReference type="Gene3D" id="1.20.5.1930">
    <property type="match status" value="1"/>
</dbReference>
<keyword evidence="2 6" id="KW-0418">Kinase</keyword>
<feature type="coiled-coil region" evidence="4">
    <location>
        <begin position="177"/>
        <end position="204"/>
    </location>
</feature>
<dbReference type="PANTHER" id="PTHR24421">
    <property type="entry name" value="NITRATE/NITRITE SENSOR PROTEIN NARX-RELATED"/>
    <property type="match status" value="1"/>
</dbReference>
<reference evidence="6" key="1">
    <citation type="submission" date="2020-10" db="EMBL/GenBank/DDBJ databases">
        <title>Taxonomic study of unclassified bacteria belonging to the class Ktedonobacteria.</title>
        <authorList>
            <person name="Yabe S."/>
            <person name="Wang C.M."/>
            <person name="Zheng Y."/>
            <person name="Sakai Y."/>
            <person name="Cavaletti L."/>
            <person name="Monciardini P."/>
            <person name="Donadio S."/>
        </authorList>
    </citation>
    <scope>NUCLEOTIDE SEQUENCE</scope>
    <source>
        <strain evidence="6">ID150040</strain>
    </source>
</reference>
<dbReference type="Pfam" id="PF02518">
    <property type="entry name" value="HATPase_c"/>
    <property type="match status" value="1"/>
</dbReference>
<dbReference type="CDD" id="cd16917">
    <property type="entry name" value="HATPase_UhpB-NarQ-NarX-like"/>
    <property type="match status" value="1"/>
</dbReference>
<comment type="caution">
    <text evidence="6">The sequence shown here is derived from an EMBL/GenBank/DDBJ whole genome shotgun (WGS) entry which is preliminary data.</text>
</comment>
<sequence length="403" mass="45091">MNQHEMKCQAEHCSAANEQLERQNRELTILYQVSEALNRSTDVHTALEQTLILVAEWLGLHSGWVWLLDAEERPYLAASLKLPPFLQRPAQMEGWLCLCLQTFVEGDLAGAANLNVLECSRLKKARSGSEGLRFHASIPLYLDKKKLGVMNVAGPEWCKLSSEELMLLSTIGNHVAVAVERARLAEESARIVRLQERNRLAREIHDTLAQELGAISLYLESVDALLPTNPQKAGEQVRKALDLTREALGEARHSVQDLRASTLEGRTLGEALHDLTTQFTHRTGIETHLEVRGHSHNLPSQVEAELYRIAQEALSNVRKHAEAHCVRIQLLEQEHDQLILQIQDDGKGFPLPTGEEYTSFGLLGMRERAEMLGGTLSVRSLQHNEEHGTIVFVRVPLRAAPAI</sequence>
<dbReference type="InterPro" id="IPR003594">
    <property type="entry name" value="HATPase_dom"/>
</dbReference>
<dbReference type="InterPro" id="IPR011712">
    <property type="entry name" value="Sig_transdc_His_kin_sub3_dim/P"/>
</dbReference>
<keyword evidence="4" id="KW-0175">Coiled coil</keyword>
<dbReference type="Pfam" id="PF07730">
    <property type="entry name" value="HisKA_3"/>
    <property type="match status" value="1"/>
</dbReference>
<dbReference type="InterPro" id="IPR036890">
    <property type="entry name" value="HATPase_C_sf"/>
</dbReference>
<dbReference type="AlphaFoldDB" id="A0A8J3N4N5"/>
<dbReference type="Pfam" id="PF13185">
    <property type="entry name" value="GAF_2"/>
    <property type="match status" value="1"/>
</dbReference>
<evidence type="ECO:0000313" key="6">
    <source>
        <dbReference type="EMBL" id="GHO98229.1"/>
    </source>
</evidence>
<dbReference type="GO" id="GO:0000155">
    <property type="term" value="F:phosphorelay sensor kinase activity"/>
    <property type="evidence" value="ECO:0007669"/>
    <property type="project" value="InterPro"/>
</dbReference>
<feature type="domain" description="Histidine kinase" evidence="5">
    <location>
        <begin position="199"/>
        <end position="399"/>
    </location>
</feature>
<keyword evidence="3" id="KW-0902">Two-component regulatory system</keyword>
<dbReference type="PROSITE" id="PS50109">
    <property type="entry name" value="HIS_KIN"/>
    <property type="match status" value="1"/>
</dbReference>
<dbReference type="SUPFAM" id="SSF55874">
    <property type="entry name" value="ATPase domain of HSP90 chaperone/DNA topoisomerase II/histidine kinase"/>
    <property type="match status" value="1"/>
</dbReference>
<proteinExistence type="predicted"/>
<dbReference type="Gene3D" id="3.30.450.40">
    <property type="match status" value="1"/>
</dbReference>
<protein>
    <submittedName>
        <fullName evidence="6">Sensor histidine kinase</fullName>
    </submittedName>
</protein>
<evidence type="ECO:0000256" key="2">
    <source>
        <dbReference type="ARBA" id="ARBA00022777"/>
    </source>
</evidence>
<dbReference type="SUPFAM" id="SSF55781">
    <property type="entry name" value="GAF domain-like"/>
    <property type="match status" value="1"/>
</dbReference>
<dbReference type="InterPro" id="IPR050482">
    <property type="entry name" value="Sensor_HK_TwoCompSys"/>
</dbReference>
<dbReference type="RefSeq" id="WP_220208988.1">
    <property type="nucleotide sequence ID" value="NZ_BNJK01000002.1"/>
</dbReference>
<evidence type="ECO:0000313" key="7">
    <source>
        <dbReference type="Proteomes" id="UP000597444"/>
    </source>
</evidence>
<evidence type="ECO:0000256" key="3">
    <source>
        <dbReference type="ARBA" id="ARBA00023012"/>
    </source>
</evidence>
<name>A0A8J3N4N5_9CHLR</name>
<dbReference type="GO" id="GO:0016020">
    <property type="term" value="C:membrane"/>
    <property type="evidence" value="ECO:0007669"/>
    <property type="project" value="InterPro"/>
</dbReference>
<gene>
    <name evidence="6" type="primary">yhcY</name>
    <name evidence="6" type="ORF">KSF_082770</name>
</gene>
<evidence type="ECO:0000256" key="1">
    <source>
        <dbReference type="ARBA" id="ARBA00022679"/>
    </source>
</evidence>